<organism evidence="6 7">
    <name type="scientific">Streptococcus moroccensis</name>
    <dbReference type="NCBI Taxonomy" id="1451356"/>
    <lineage>
        <taxon>Bacteria</taxon>
        <taxon>Bacillati</taxon>
        <taxon>Bacillota</taxon>
        <taxon>Bacilli</taxon>
        <taxon>Lactobacillales</taxon>
        <taxon>Streptococcaceae</taxon>
        <taxon>Streptococcus</taxon>
    </lineage>
</organism>
<comment type="similarity">
    <text evidence="1">Belongs to the ABC transporter superfamily.</text>
</comment>
<comment type="caution">
    <text evidence="6">The sequence shown here is derived from an EMBL/GenBank/DDBJ whole genome shotgun (WGS) entry which is preliminary data.</text>
</comment>
<dbReference type="Pfam" id="PF00005">
    <property type="entry name" value="ABC_tran"/>
    <property type="match status" value="1"/>
</dbReference>
<feature type="domain" description="ABC transporter" evidence="5">
    <location>
        <begin position="4"/>
        <end position="225"/>
    </location>
</feature>
<dbReference type="Gene3D" id="3.40.50.300">
    <property type="entry name" value="P-loop containing nucleotide triphosphate hydrolases"/>
    <property type="match status" value="1"/>
</dbReference>
<accession>A0ABT9YQB3</accession>
<evidence type="ECO:0000256" key="2">
    <source>
        <dbReference type="ARBA" id="ARBA00022448"/>
    </source>
</evidence>
<dbReference type="EMBL" id="JAUSTM010000002">
    <property type="protein sequence ID" value="MDQ0221781.1"/>
    <property type="molecule type" value="Genomic_DNA"/>
</dbReference>
<dbReference type="RefSeq" id="WP_307121007.1">
    <property type="nucleotide sequence ID" value="NZ_JAUSTM010000002.1"/>
</dbReference>
<dbReference type="InterPro" id="IPR003439">
    <property type="entry name" value="ABC_transporter-like_ATP-bd"/>
</dbReference>
<dbReference type="GO" id="GO:0005524">
    <property type="term" value="F:ATP binding"/>
    <property type="evidence" value="ECO:0007669"/>
    <property type="project" value="UniProtKB-KW"/>
</dbReference>
<dbReference type="InterPro" id="IPR027417">
    <property type="entry name" value="P-loop_NTPase"/>
</dbReference>
<evidence type="ECO:0000313" key="6">
    <source>
        <dbReference type="EMBL" id="MDQ0221781.1"/>
    </source>
</evidence>
<keyword evidence="2" id="KW-0813">Transport</keyword>
<dbReference type="InterPro" id="IPR017871">
    <property type="entry name" value="ABC_transporter-like_CS"/>
</dbReference>
<protein>
    <submittedName>
        <fullName evidence="6">ABC transport system ATP-binding protein</fullName>
    </submittedName>
</protein>
<dbReference type="Proteomes" id="UP001223079">
    <property type="component" value="Unassembled WGS sequence"/>
</dbReference>
<proteinExistence type="inferred from homology"/>
<evidence type="ECO:0000256" key="3">
    <source>
        <dbReference type="ARBA" id="ARBA00022741"/>
    </source>
</evidence>
<dbReference type="CDD" id="cd03255">
    <property type="entry name" value="ABC_MJ0796_LolCDE_FtsE"/>
    <property type="match status" value="1"/>
</dbReference>
<dbReference type="InterPro" id="IPR017911">
    <property type="entry name" value="MacB-like_ATP-bd"/>
</dbReference>
<dbReference type="InterPro" id="IPR003593">
    <property type="entry name" value="AAA+_ATPase"/>
</dbReference>
<evidence type="ECO:0000256" key="1">
    <source>
        <dbReference type="ARBA" id="ARBA00005417"/>
    </source>
</evidence>
<dbReference type="SUPFAM" id="SSF52540">
    <property type="entry name" value="P-loop containing nucleoside triphosphate hydrolases"/>
    <property type="match status" value="1"/>
</dbReference>
<dbReference type="PANTHER" id="PTHR42798">
    <property type="entry name" value="LIPOPROTEIN-RELEASING SYSTEM ATP-BINDING PROTEIN LOLD"/>
    <property type="match status" value="1"/>
</dbReference>
<name>A0ABT9YQB3_9STRE</name>
<reference evidence="6 7" key="1">
    <citation type="submission" date="2023-07" db="EMBL/GenBank/DDBJ databases">
        <title>Genomic Encyclopedia of Type Strains, Phase IV (KMG-IV): sequencing the most valuable type-strain genomes for metagenomic binning, comparative biology and taxonomic classification.</title>
        <authorList>
            <person name="Goeker M."/>
        </authorList>
    </citation>
    <scope>NUCLEOTIDE SEQUENCE [LARGE SCALE GENOMIC DNA]</scope>
    <source>
        <strain evidence="6 7">DSM 105143</strain>
    </source>
</reference>
<keyword evidence="7" id="KW-1185">Reference proteome</keyword>
<gene>
    <name evidence="6" type="ORF">J2S23_000313</name>
</gene>
<dbReference type="PROSITE" id="PS00211">
    <property type="entry name" value="ABC_TRANSPORTER_1"/>
    <property type="match status" value="1"/>
</dbReference>
<sequence>MAILETQKIDYYYQDGEQRRTILKETSVQFEKGVFYTILGQSGSGKTTFLSLISALDEPKNGAILYNGQDIKKLGYDAFRRDNIGIIFQHYNLIPYMTAVENVLVPMAITQNDLPKDQKEVAYNLLDYIGLDKIKADRLVNQLSGGEQQRVAIARALATNVDIILADEPTGNLDEEMEAEIVSIFKKLAHEHGKCVIVVTHAKEIAEESDQILYLHKGKLTAYEQ</sequence>
<dbReference type="PANTHER" id="PTHR42798:SF6">
    <property type="entry name" value="CELL DIVISION ATP-BINDING PROTEIN FTSE"/>
    <property type="match status" value="1"/>
</dbReference>
<dbReference type="SMART" id="SM00382">
    <property type="entry name" value="AAA"/>
    <property type="match status" value="1"/>
</dbReference>
<keyword evidence="4 6" id="KW-0067">ATP-binding</keyword>
<keyword evidence="3" id="KW-0547">Nucleotide-binding</keyword>
<dbReference type="PROSITE" id="PS50893">
    <property type="entry name" value="ABC_TRANSPORTER_2"/>
    <property type="match status" value="1"/>
</dbReference>
<evidence type="ECO:0000256" key="4">
    <source>
        <dbReference type="ARBA" id="ARBA00022840"/>
    </source>
</evidence>
<evidence type="ECO:0000259" key="5">
    <source>
        <dbReference type="PROSITE" id="PS50893"/>
    </source>
</evidence>
<evidence type="ECO:0000313" key="7">
    <source>
        <dbReference type="Proteomes" id="UP001223079"/>
    </source>
</evidence>